<dbReference type="InterPro" id="IPR004358">
    <property type="entry name" value="Sig_transdc_His_kin-like_C"/>
</dbReference>
<dbReference type="EC" id="2.7.13.3" evidence="2"/>
<dbReference type="Gene3D" id="3.30.450.20">
    <property type="entry name" value="PAS domain"/>
    <property type="match status" value="1"/>
</dbReference>
<keyword evidence="11" id="KW-1185">Reference proteome</keyword>
<dbReference type="SUPFAM" id="SSF55785">
    <property type="entry name" value="PYP-like sensor domain (PAS domain)"/>
    <property type="match status" value="1"/>
</dbReference>
<dbReference type="PRINTS" id="PR00344">
    <property type="entry name" value="BCTRLSENSOR"/>
</dbReference>
<dbReference type="CDD" id="cd00082">
    <property type="entry name" value="HisKA"/>
    <property type="match status" value="1"/>
</dbReference>
<feature type="coiled-coil region" evidence="6">
    <location>
        <begin position="480"/>
        <end position="507"/>
    </location>
</feature>
<evidence type="ECO:0000259" key="8">
    <source>
        <dbReference type="PROSITE" id="PS50109"/>
    </source>
</evidence>
<keyword evidence="7" id="KW-0732">Signal</keyword>
<evidence type="ECO:0000256" key="4">
    <source>
        <dbReference type="ARBA" id="ARBA00022679"/>
    </source>
</evidence>
<dbReference type="PROSITE" id="PS50109">
    <property type="entry name" value="HIS_KIN"/>
    <property type="match status" value="1"/>
</dbReference>
<dbReference type="Pfam" id="PF08447">
    <property type="entry name" value="PAS_3"/>
    <property type="match status" value="1"/>
</dbReference>
<dbReference type="PROSITE" id="PS50113">
    <property type="entry name" value="PAC"/>
    <property type="match status" value="1"/>
</dbReference>
<evidence type="ECO:0000313" key="11">
    <source>
        <dbReference type="Proteomes" id="UP000501534"/>
    </source>
</evidence>
<dbReference type="InterPro" id="IPR003661">
    <property type="entry name" value="HisK_dim/P_dom"/>
</dbReference>
<dbReference type="Pfam" id="PF02518">
    <property type="entry name" value="HATPase_c"/>
    <property type="match status" value="1"/>
</dbReference>
<evidence type="ECO:0000259" key="9">
    <source>
        <dbReference type="PROSITE" id="PS50113"/>
    </source>
</evidence>
<dbReference type="Gene3D" id="2.10.70.100">
    <property type="match status" value="1"/>
</dbReference>
<evidence type="ECO:0000256" key="2">
    <source>
        <dbReference type="ARBA" id="ARBA00012438"/>
    </source>
</evidence>
<dbReference type="InterPro" id="IPR003594">
    <property type="entry name" value="HATPase_dom"/>
</dbReference>
<dbReference type="KEGG" id="uru:DSM104443_01524"/>
<dbReference type="InterPro" id="IPR052162">
    <property type="entry name" value="Sensor_kinase/Photoreceptor"/>
</dbReference>
<dbReference type="GO" id="GO:0000155">
    <property type="term" value="F:phosphorelay sensor kinase activity"/>
    <property type="evidence" value="ECO:0007669"/>
    <property type="project" value="InterPro"/>
</dbReference>
<dbReference type="InterPro" id="IPR005467">
    <property type="entry name" value="His_kinase_dom"/>
</dbReference>
<dbReference type="CDD" id="cd00130">
    <property type="entry name" value="PAS"/>
    <property type="match status" value="1"/>
</dbReference>
<feature type="domain" description="Histidine kinase" evidence="8">
    <location>
        <begin position="521"/>
        <end position="736"/>
    </location>
</feature>
<keyword evidence="3" id="KW-0597">Phosphoprotein</keyword>
<keyword evidence="5 10" id="KW-0418">Kinase</keyword>
<feature type="signal peptide" evidence="7">
    <location>
        <begin position="1"/>
        <end position="24"/>
    </location>
</feature>
<keyword evidence="4 10" id="KW-0808">Transferase</keyword>
<keyword evidence="6" id="KW-0175">Coiled coil</keyword>
<dbReference type="SMART" id="SM00388">
    <property type="entry name" value="HisKA"/>
    <property type="match status" value="1"/>
</dbReference>
<sequence>MRRHAWGWCCLLASFVLALPQAEAKSVLVLHGLEWRANTIRVFDQVLREELGVLKPGSDLHYYTEFIEGTRFPGEVQEQRFADFLRQRYSDVKVDAIVAMDPTSLRFMARHRDRIFPGTPLAYAGLRDATLSRFKLPADFVGSSYPTNARGTVELALRLRPQARELVIITGTAELDLSIEEQLRQAATELAPNLKLRVLTGLPFESIVEEIPKLPRDALVITGPFLRDGTGQAFTSLTVLLDRIRDITPVPIVHTFENAVGRGALASYSLPIEAVPRQAAAVARQLLAGVAPSSVVLPPPVQLVAFVDWRQLKRWDIPESLLPPDTVVRFRELTFWDQYRYEAIGIASAVLLQSMLIALLLVQRRRRTRAESTLLENEQSMKLAADAANLSMWSWDIVRDRISRVSSPGHFPRETDIGISLGTFLAAIHPEDREAVRLAVRRALDGDGRYESEYRVVDSAGNVHWYAGRGRVERDPLKPLRLLGVTLDITQRKLAELEAQLRRNELAHLSRVTMVGELSGSIAHELNQPLTAILANAQAAQMFIRRETVDLVEIESILDDIVLNDKRAGGIIKSLRKMLKKEDSAQEVLAVDELVHDVLRLIHNDLVNRHVTVETHLGAQRAAVFGDRTQLQQVVINLLLNGCDSMSDLPRAERILVVSSEVVDSRVRVTVSDCGSGIAQDKHEEIFAPFFTTKPQGLGLGLAICRTIMTSHGGQLTGRNNRDRGASFTLVLAEHSAAAKAGGESC</sequence>
<proteinExistence type="predicted"/>
<comment type="catalytic activity">
    <reaction evidence="1">
        <text>ATP + protein L-histidine = ADP + protein N-phospho-L-histidine.</text>
        <dbReference type="EC" id="2.7.13.3"/>
    </reaction>
</comment>
<evidence type="ECO:0000256" key="1">
    <source>
        <dbReference type="ARBA" id="ARBA00000085"/>
    </source>
</evidence>
<evidence type="ECO:0000256" key="5">
    <source>
        <dbReference type="ARBA" id="ARBA00022777"/>
    </source>
</evidence>
<evidence type="ECO:0000256" key="3">
    <source>
        <dbReference type="ARBA" id="ARBA00022553"/>
    </source>
</evidence>
<feature type="domain" description="PAC" evidence="9">
    <location>
        <begin position="450"/>
        <end position="501"/>
    </location>
</feature>
<dbReference type="InterPro" id="IPR036097">
    <property type="entry name" value="HisK_dim/P_sf"/>
</dbReference>
<dbReference type="SUPFAM" id="SSF55874">
    <property type="entry name" value="ATPase domain of HSP90 chaperone/DNA topoisomerase II/histidine kinase"/>
    <property type="match status" value="1"/>
</dbReference>
<dbReference type="InterPro" id="IPR013655">
    <property type="entry name" value="PAS_fold_3"/>
</dbReference>
<organism evidence="10 11">
    <name type="scientific">Usitatibacter rugosus</name>
    <dbReference type="NCBI Taxonomy" id="2732067"/>
    <lineage>
        <taxon>Bacteria</taxon>
        <taxon>Pseudomonadati</taxon>
        <taxon>Pseudomonadota</taxon>
        <taxon>Betaproteobacteria</taxon>
        <taxon>Nitrosomonadales</taxon>
        <taxon>Usitatibacteraceae</taxon>
        <taxon>Usitatibacter</taxon>
    </lineage>
</organism>
<dbReference type="Gene3D" id="3.30.565.10">
    <property type="entry name" value="Histidine kinase-like ATPase, C-terminal domain"/>
    <property type="match status" value="1"/>
</dbReference>
<dbReference type="Gene3D" id="3.40.50.2300">
    <property type="match status" value="2"/>
</dbReference>
<name>A0A6M4GT06_9PROT</name>
<evidence type="ECO:0000313" key="10">
    <source>
        <dbReference type="EMBL" id="QJR10460.1"/>
    </source>
</evidence>
<dbReference type="SMART" id="SM00387">
    <property type="entry name" value="HATPase_c"/>
    <property type="match status" value="1"/>
</dbReference>
<protein>
    <recommendedName>
        <fullName evidence="2">histidine kinase</fullName>
        <ecNumber evidence="2">2.7.13.3</ecNumber>
    </recommendedName>
</protein>
<dbReference type="AlphaFoldDB" id="A0A6M4GT06"/>
<reference evidence="10 11" key="1">
    <citation type="submission" date="2020-04" db="EMBL/GenBank/DDBJ databases">
        <title>Usitatibacter rugosus gen. nov., sp. nov. and Usitatibacter palustris sp. nov., novel members of Usitatibacteraceae fam. nov. within the order Nitrosomonadales isolated from soil.</title>
        <authorList>
            <person name="Huber K.J."/>
            <person name="Neumann-Schaal M."/>
            <person name="Geppert A."/>
            <person name="Luckner M."/>
            <person name="Wanner G."/>
            <person name="Overmann J."/>
        </authorList>
    </citation>
    <scope>NUCLEOTIDE SEQUENCE [LARGE SCALE GENOMIC DNA]</scope>
    <source>
        <strain evidence="10 11">0125_3</strain>
    </source>
</reference>
<gene>
    <name evidence="10" type="primary">sasA_4</name>
    <name evidence="10" type="ORF">DSM104443_01524</name>
</gene>
<dbReference type="InterPro" id="IPR036890">
    <property type="entry name" value="HATPase_C_sf"/>
</dbReference>
<dbReference type="PANTHER" id="PTHR43304">
    <property type="entry name" value="PHYTOCHROME-LIKE PROTEIN CPH1"/>
    <property type="match status" value="1"/>
</dbReference>
<evidence type="ECO:0000256" key="6">
    <source>
        <dbReference type="SAM" id="Coils"/>
    </source>
</evidence>
<evidence type="ECO:0000256" key="7">
    <source>
        <dbReference type="SAM" id="SignalP"/>
    </source>
</evidence>
<dbReference type="Gene3D" id="1.10.287.130">
    <property type="match status" value="1"/>
</dbReference>
<dbReference type="PANTHER" id="PTHR43304:SF1">
    <property type="entry name" value="PAC DOMAIN-CONTAINING PROTEIN"/>
    <property type="match status" value="1"/>
</dbReference>
<feature type="chain" id="PRO_5026698734" description="histidine kinase" evidence="7">
    <location>
        <begin position="25"/>
        <end position="746"/>
    </location>
</feature>
<dbReference type="InterPro" id="IPR000014">
    <property type="entry name" value="PAS"/>
</dbReference>
<dbReference type="InterPro" id="IPR035965">
    <property type="entry name" value="PAS-like_dom_sf"/>
</dbReference>
<dbReference type="InterPro" id="IPR000700">
    <property type="entry name" value="PAS-assoc_C"/>
</dbReference>
<dbReference type="Proteomes" id="UP000501534">
    <property type="component" value="Chromosome"/>
</dbReference>
<dbReference type="EMBL" id="CP053069">
    <property type="protein sequence ID" value="QJR10460.1"/>
    <property type="molecule type" value="Genomic_DNA"/>
</dbReference>
<dbReference type="SUPFAM" id="SSF47384">
    <property type="entry name" value="Homodimeric domain of signal transducing histidine kinase"/>
    <property type="match status" value="1"/>
</dbReference>
<dbReference type="RefSeq" id="WP_171090987.1">
    <property type="nucleotide sequence ID" value="NZ_CP053069.1"/>
</dbReference>
<accession>A0A6M4GT06</accession>